<dbReference type="Gene3D" id="1.25.40.10">
    <property type="entry name" value="Tetratricopeptide repeat domain"/>
    <property type="match status" value="7"/>
</dbReference>
<evidence type="ECO:0000313" key="4">
    <source>
        <dbReference type="EMBL" id="KAF5750603.1"/>
    </source>
</evidence>
<dbReference type="OrthoDB" id="185373at2759"/>
<gene>
    <name evidence="4" type="ORF">HS088_TW03G00942</name>
</gene>
<evidence type="ECO:0000256" key="2">
    <source>
        <dbReference type="ARBA" id="ARBA00022737"/>
    </source>
</evidence>
<evidence type="ECO:0000256" key="3">
    <source>
        <dbReference type="PROSITE-ProRule" id="PRU00708"/>
    </source>
</evidence>
<keyword evidence="5" id="KW-1185">Reference proteome</keyword>
<dbReference type="Proteomes" id="UP000593562">
    <property type="component" value="Unassembled WGS sequence"/>
</dbReference>
<dbReference type="SUPFAM" id="SSF48452">
    <property type="entry name" value="TPR-like"/>
    <property type="match status" value="1"/>
</dbReference>
<keyword evidence="2" id="KW-0677">Repeat</keyword>
<dbReference type="PANTHER" id="PTHR47447">
    <property type="entry name" value="OS03G0856100 PROTEIN"/>
    <property type="match status" value="1"/>
</dbReference>
<evidence type="ECO:0000313" key="5">
    <source>
        <dbReference type="Proteomes" id="UP000593562"/>
    </source>
</evidence>
<feature type="repeat" description="PPR" evidence="3">
    <location>
        <begin position="417"/>
        <end position="451"/>
    </location>
</feature>
<dbReference type="AlphaFoldDB" id="A0A7J7DWC9"/>
<dbReference type="InParanoid" id="A0A7J7DWC9"/>
<dbReference type="Pfam" id="PF12854">
    <property type="entry name" value="PPR_1"/>
    <property type="match status" value="1"/>
</dbReference>
<feature type="repeat" description="PPR" evidence="3">
    <location>
        <begin position="487"/>
        <end position="521"/>
    </location>
</feature>
<dbReference type="PROSITE" id="PS51375">
    <property type="entry name" value="PPR"/>
    <property type="match status" value="14"/>
</dbReference>
<proteinExistence type="inferred from homology"/>
<feature type="repeat" description="PPR" evidence="3">
    <location>
        <begin position="769"/>
        <end position="805"/>
    </location>
</feature>
<reference evidence="4 5" key="1">
    <citation type="journal article" date="2020" name="Nat. Commun.">
        <title>Genome of Tripterygium wilfordii and identification of cytochrome P450 involved in triptolide biosynthesis.</title>
        <authorList>
            <person name="Tu L."/>
            <person name="Su P."/>
            <person name="Zhang Z."/>
            <person name="Gao L."/>
            <person name="Wang J."/>
            <person name="Hu T."/>
            <person name="Zhou J."/>
            <person name="Zhang Y."/>
            <person name="Zhao Y."/>
            <person name="Liu Y."/>
            <person name="Song Y."/>
            <person name="Tong Y."/>
            <person name="Lu Y."/>
            <person name="Yang J."/>
            <person name="Xu C."/>
            <person name="Jia M."/>
            <person name="Peters R.J."/>
            <person name="Huang L."/>
            <person name="Gao W."/>
        </authorList>
    </citation>
    <scope>NUCLEOTIDE SEQUENCE [LARGE SCALE GENOMIC DNA]</scope>
    <source>
        <strain evidence="5">cv. XIE 37</strain>
        <tissue evidence="4">Leaf</tissue>
    </source>
</reference>
<dbReference type="FunCoup" id="A0A7J7DWC9">
    <property type="interactions" value="409"/>
</dbReference>
<feature type="repeat" description="PPR" evidence="3">
    <location>
        <begin position="243"/>
        <end position="277"/>
    </location>
</feature>
<comment type="caution">
    <text evidence="4">The sequence shown here is derived from an EMBL/GenBank/DDBJ whole genome shotgun (WGS) entry which is preliminary data.</text>
</comment>
<dbReference type="Pfam" id="PF13041">
    <property type="entry name" value="PPR_2"/>
    <property type="match status" value="6"/>
</dbReference>
<dbReference type="Pfam" id="PF01535">
    <property type="entry name" value="PPR"/>
    <property type="match status" value="5"/>
</dbReference>
<feature type="repeat" description="PPR" evidence="3">
    <location>
        <begin position="912"/>
        <end position="946"/>
    </location>
</feature>
<name>A0A7J7DWC9_TRIWF</name>
<feature type="repeat" description="PPR" evidence="3">
    <location>
        <begin position="982"/>
        <end position="1016"/>
    </location>
</feature>
<feature type="repeat" description="PPR" evidence="3">
    <location>
        <begin position="278"/>
        <end position="312"/>
    </location>
</feature>
<feature type="repeat" description="PPR" evidence="3">
    <location>
        <begin position="348"/>
        <end position="382"/>
    </location>
</feature>
<evidence type="ECO:0000256" key="1">
    <source>
        <dbReference type="ARBA" id="ARBA00007626"/>
    </source>
</evidence>
<protein>
    <submittedName>
        <fullName evidence="4">Putative pentatricopeptide repeat-containing protein</fullName>
    </submittedName>
</protein>
<organism evidence="4 5">
    <name type="scientific">Tripterygium wilfordii</name>
    <name type="common">Thunder God vine</name>
    <dbReference type="NCBI Taxonomy" id="458696"/>
    <lineage>
        <taxon>Eukaryota</taxon>
        <taxon>Viridiplantae</taxon>
        <taxon>Streptophyta</taxon>
        <taxon>Embryophyta</taxon>
        <taxon>Tracheophyta</taxon>
        <taxon>Spermatophyta</taxon>
        <taxon>Magnoliopsida</taxon>
        <taxon>eudicotyledons</taxon>
        <taxon>Gunneridae</taxon>
        <taxon>Pentapetalae</taxon>
        <taxon>rosids</taxon>
        <taxon>fabids</taxon>
        <taxon>Celastrales</taxon>
        <taxon>Celastraceae</taxon>
        <taxon>Tripterygium</taxon>
    </lineage>
</organism>
<comment type="similarity">
    <text evidence="1">Belongs to the PPR family. P subfamily.</text>
</comment>
<dbReference type="InterPro" id="IPR002885">
    <property type="entry name" value="PPR_rpt"/>
</dbReference>
<feature type="repeat" description="PPR" evidence="3">
    <location>
        <begin position="947"/>
        <end position="981"/>
    </location>
</feature>
<feature type="repeat" description="PPR" evidence="3">
    <location>
        <begin position="383"/>
        <end position="413"/>
    </location>
</feature>
<sequence length="1055" mass="120100">MWKITRAECFCSSSSYNKLIRFLLCRDQTLHLSSLPRSPKLFQSKNTQSSTLTNQPETTTNIAALFKEITEILGSDEIIPDKVSTGISTSKDHDLRAGLKEEELATCTQNVCENAEANIMREKENSSVLEDTQMGNTGEIDVSPMVHEITAIVRAGNSVVSMAERLDKAGFQLDPEIVDKVLKRCFKDPHLAFRFFDWVKMRDGFSHTTKTYNTMLYIAGEAKEFELVEKLMVEMEKSSCEKDIKTYTILMSQYGKAKLISKALMVFEKMRKLGCEPDAEAYRTMIRSLCTAGEAEIAFEFYKEMVHRDMGLDIGSYRLLLNSLVRLGDTAAVHSVAGSMKCVSQIPEHIIFGCMLKSFCTFGKIREALELIRELKNKEIPFDVVYFETLVKGLCRADRIADALEIADIMKRRQLIDGKIYGMIINGYLRKNDIYQALKLFESMKESGYTPSGSTYTELMQQLFTLNEYQKGCELYDEMLERGIKLDSLAITAMVAGHIRQNQVTEAWKVFKSMEDRGIKPTGKSYLIFIQELYKLSRIDEIIKVLDEMKAAKMVIQDQVSRGVMAYLEKRGDKDNAEKVKKMWMMRKLHFQEEEKSAIAFGVEETHMVVRHDQSESAEADCHPVDQFPKRDNQQDLLEICKILSSSIDWSFIQEALEKHPIAYTPELVVEILKSCSMHGNAVLRFFSWVGTQAGYRHTAETYNMAIKISGRGKDFKHMRGLFFEMRRKGCSITPDTWTIMIMQYGRIGLTEIALRIFNEMKADGCNPNGSTYKSLLISLCGRKGRKVDEAIKIFQEMIRAECVPDKELLETYLDCLCFSDKLLEAKRSVESICKIGFTVPLSHSMLIRALCRAGRLEEALALLDEVGTGAERFTLDQYVFASLVHGLLSKGRLKEALEKVDSMKQMGIYPTVHVYTSLMDHFFKEKQIEDALEMFKKMQQEGCVPTIVTYCAMIRGLVNAGQVADAWDIFNRVKVKGPQPGFKTYSIFITCLCRAGRSEDALQLLSEMQNNGIVPSTVNFRAVFYGLNREGKQNIAQTVLKQKSALKYKRKYLT</sequence>
<feature type="repeat" description="PPR" evidence="3">
    <location>
        <begin position="452"/>
        <end position="486"/>
    </location>
</feature>
<feature type="repeat" description="PPR" evidence="3">
    <location>
        <begin position="699"/>
        <end position="733"/>
    </location>
</feature>
<dbReference type="InterPro" id="IPR011990">
    <property type="entry name" value="TPR-like_helical_dom_sf"/>
</dbReference>
<accession>A0A7J7DWC9</accession>
<feature type="repeat" description="PPR" evidence="3">
    <location>
        <begin position="734"/>
        <end position="768"/>
    </location>
</feature>
<feature type="repeat" description="PPR" evidence="3">
    <location>
        <begin position="877"/>
        <end position="911"/>
    </location>
</feature>
<dbReference type="PANTHER" id="PTHR47447:SF28">
    <property type="entry name" value="PENTACOTRIPEPTIDE-REPEAT REGION OF PRORP DOMAIN-CONTAINING PROTEIN"/>
    <property type="match status" value="1"/>
</dbReference>
<dbReference type="NCBIfam" id="TIGR00756">
    <property type="entry name" value="PPR"/>
    <property type="match status" value="14"/>
</dbReference>
<dbReference type="EMBL" id="JAAARO010000003">
    <property type="protein sequence ID" value="KAF5750603.1"/>
    <property type="molecule type" value="Genomic_DNA"/>
</dbReference>